<protein>
    <recommendedName>
        <fullName evidence="3">DUF3237 domain-containing protein</fullName>
    </recommendedName>
</protein>
<evidence type="ECO:0000313" key="2">
    <source>
        <dbReference type="Proteomes" id="UP000225889"/>
    </source>
</evidence>
<dbReference type="Gene3D" id="2.40.160.20">
    <property type="match status" value="1"/>
</dbReference>
<sequence>MLKEVLTVNVDIKEEYEVKGQSGSAKMILFEGYIDCDVFKGKIMPGGVDTQRQKPGENVTLSARYIVEGTDNEGKECKLFIENNGEILEDGTIVTKPVIYTDSKALSYIEKAELTGTVEASQLGVIIHIYTNL</sequence>
<accession>A0A2G3DSJ9</accession>
<dbReference type="RefSeq" id="WP_099392671.1">
    <property type="nucleotide sequence ID" value="NZ_PDYF01000045.1"/>
</dbReference>
<organism evidence="1 2">
    <name type="scientific">Pseudobutyrivibrio ruminis</name>
    <dbReference type="NCBI Taxonomy" id="46206"/>
    <lineage>
        <taxon>Bacteria</taxon>
        <taxon>Bacillati</taxon>
        <taxon>Bacillota</taxon>
        <taxon>Clostridia</taxon>
        <taxon>Lachnospirales</taxon>
        <taxon>Lachnospiraceae</taxon>
        <taxon>Pseudobutyrivibrio</taxon>
    </lineage>
</organism>
<dbReference type="EMBL" id="PDYF01000045">
    <property type="protein sequence ID" value="PHU34006.1"/>
    <property type="molecule type" value="Genomic_DNA"/>
</dbReference>
<dbReference type="AlphaFoldDB" id="A0A2G3DSJ9"/>
<evidence type="ECO:0008006" key="3">
    <source>
        <dbReference type="Google" id="ProtNLM"/>
    </source>
</evidence>
<gene>
    <name evidence="1" type="ORF">CSX01_12765</name>
</gene>
<dbReference type="Proteomes" id="UP000225889">
    <property type="component" value="Unassembled WGS sequence"/>
</dbReference>
<comment type="caution">
    <text evidence="1">The sequence shown here is derived from an EMBL/GenBank/DDBJ whole genome shotgun (WGS) entry which is preliminary data.</text>
</comment>
<evidence type="ECO:0000313" key="1">
    <source>
        <dbReference type="EMBL" id="PHU34006.1"/>
    </source>
</evidence>
<name>A0A2G3DSJ9_9FIRM</name>
<dbReference type="Pfam" id="PF11578">
    <property type="entry name" value="DUF3237"/>
    <property type="match status" value="1"/>
</dbReference>
<reference evidence="1 2" key="1">
    <citation type="submission" date="2017-10" db="EMBL/GenBank/DDBJ databases">
        <title>Resolving the taxonomy of Roseburia spp., Eubacterium rectale and Agathobacter spp. through phylogenomic analysis.</title>
        <authorList>
            <person name="Sheridan P.O."/>
            <person name="Walker A.W."/>
            <person name="Duncan S.H."/>
            <person name="Scott K.P."/>
            <person name="Toole P.W.O."/>
            <person name="Luis P."/>
            <person name="Flint H.J."/>
        </authorList>
    </citation>
    <scope>NUCLEOTIDE SEQUENCE [LARGE SCALE GENOMIC DNA]</scope>
    <source>
        <strain evidence="1 2">JK626</strain>
    </source>
</reference>
<proteinExistence type="predicted"/>
<reference evidence="1 2" key="2">
    <citation type="submission" date="2017-10" db="EMBL/GenBank/DDBJ databases">
        <authorList>
            <person name="Banno H."/>
            <person name="Chua N.-H."/>
        </authorList>
    </citation>
    <scope>NUCLEOTIDE SEQUENCE [LARGE SCALE GENOMIC DNA]</scope>
    <source>
        <strain evidence="1 2">JK626</strain>
    </source>
</reference>